<feature type="domain" description="Glycosyltransferase 2-like" evidence="2">
    <location>
        <begin position="9"/>
        <end position="143"/>
    </location>
</feature>
<keyword evidence="1" id="KW-1133">Transmembrane helix</keyword>
<dbReference type="Gene3D" id="3.30.1120.10">
    <property type="match status" value="1"/>
</dbReference>
<feature type="transmembrane region" description="Helical" evidence="1">
    <location>
        <begin position="433"/>
        <end position="452"/>
    </location>
</feature>
<dbReference type="Proteomes" id="UP001626593">
    <property type="component" value="Chromosome"/>
</dbReference>
<dbReference type="EMBL" id="CP141259">
    <property type="protein sequence ID" value="WRL45547.1"/>
    <property type="molecule type" value="Genomic_DNA"/>
</dbReference>
<feature type="transmembrane region" description="Helical" evidence="1">
    <location>
        <begin position="351"/>
        <end position="372"/>
    </location>
</feature>
<protein>
    <submittedName>
        <fullName evidence="4">Sulfatase-like hydrolase/transferase</fullName>
    </submittedName>
</protein>
<feature type="transmembrane region" description="Helical" evidence="1">
    <location>
        <begin position="319"/>
        <end position="345"/>
    </location>
</feature>
<dbReference type="InterPro" id="IPR001173">
    <property type="entry name" value="Glyco_trans_2-like"/>
</dbReference>
<evidence type="ECO:0000313" key="4">
    <source>
        <dbReference type="EMBL" id="WRL45547.1"/>
    </source>
</evidence>
<dbReference type="RefSeq" id="WP_407278615.1">
    <property type="nucleotide sequence ID" value="NZ_CP141259.1"/>
</dbReference>
<feature type="transmembrane region" description="Helical" evidence="1">
    <location>
        <begin position="515"/>
        <end position="535"/>
    </location>
</feature>
<gene>
    <name evidence="4" type="ORF">U5817_20435</name>
</gene>
<feature type="transmembrane region" description="Helical" evidence="1">
    <location>
        <begin position="488"/>
        <end position="509"/>
    </location>
</feature>
<dbReference type="CDD" id="cd00761">
    <property type="entry name" value="Glyco_tranf_GTA_type"/>
    <property type="match status" value="1"/>
</dbReference>
<dbReference type="InterPro" id="IPR029044">
    <property type="entry name" value="Nucleotide-diphossugar_trans"/>
</dbReference>
<dbReference type="InterPro" id="IPR017850">
    <property type="entry name" value="Alkaline_phosphatase_core_sf"/>
</dbReference>
<accession>A0ABZ1ALY4</accession>
<dbReference type="PANTHER" id="PTHR43751:SF3">
    <property type="entry name" value="SULFATASE N-TERMINAL DOMAIN-CONTAINING PROTEIN"/>
    <property type="match status" value="1"/>
</dbReference>
<keyword evidence="1" id="KW-0472">Membrane</keyword>
<keyword evidence="5" id="KW-1185">Reference proteome</keyword>
<evidence type="ECO:0000256" key="1">
    <source>
        <dbReference type="SAM" id="Phobius"/>
    </source>
</evidence>
<reference evidence="4 5" key="1">
    <citation type="submission" date="2023-12" db="EMBL/GenBank/DDBJ databases">
        <title>A. evansii MAY27, complete genome.</title>
        <authorList>
            <person name="Wang Y."/>
        </authorList>
    </citation>
    <scope>NUCLEOTIDE SEQUENCE [LARGE SCALE GENOMIC DNA]</scope>
    <source>
        <strain evidence="4 5">MAY27</strain>
    </source>
</reference>
<evidence type="ECO:0000313" key="5">
    <source>
        <dbReference type="Proteomes" id="UP001626593"/>
    </source>
</evidence>
<dbReference type="Gene3D" id="3.90.550.10">
    <property type="entry name" value="Spore Coat Polysaccharide Biosynthesis Protein SpsA, Chain A"/>
    <property type="match status" value="1"/>
</dbReference>
<proteinExistence type="predicted"/>
<dbReference type="SUPFAM" id="SSF53448">
    <property type="entry name" value="Nucleotide-diphospho-sugar transferases"/>
    <property type="match status" value="1"/>
</dbReference>
<dbReference type="Pfam" id="PF00535">
    <property type="entry name" value="Glycos_transf_2"/>
    <property type="match status" value="1"/>
</dbReference>
<dbReference type="SUPFAM" id="SSF53649">
    <property type="entry name" value="Alkaline phosphatase-like"/>
    <property type="match status" value="1"/>
</dbReference>
<dbReference type="InterPro" id="IPR000917">
    <property type="entry name" value="Sulfatase_N"/>
</dbReference>
<sequence>MPGEPLRITVLICTYNRAELLGRVIESLNAAQRPDDAQVRLFVVANACTDGTHALLDAYGATPGRLPLEWIDEPTPGKSHALNRALPMLEDPVVAFVDDDHRVDSGYLCGIAHAARTWPQAGLICGRILPDWDGTEPDWVHDDGPYRIYPLPVPRYDQGDTPMRVDLDGNIPGGGNLVARLEVLRTTGPFLTELGPTGHDLGGAEDLEWVRRAMRTGAVLQYAPEIVQYHYVDGERLTLWYLMRKGFQRSKSVMRFRRTESGVPLYMWRKVTAYAGGCALALRSQVRRFYLVRLASAFGEMSGMREAARHRRRRARLPWLPVQSSLALAGTLGLGGFGLAAQLAWSRIADVLLPALVVATLVTLALIMKSVIDFSQTGPQLREEIVRRYRAYFPFAMTRLGVWSLTIGLFCTLPGAVVAAAGADVLGVPHEPWRAAAGGLLSMALIGTYVTCRTLVHNPGLIVASWQYRTDRLHRLWNRLSAQGLRRAALAGTAAIATLFAGLVIALVLSGHGDSAAALTSLGVGYWGLMVFALWEPEGDIAAPRPGGRPNLILIGSDTLRADRVGTQRKGQPLTPHIDALARRGTHFQNCYVPCARTAPSLISLLTGTWPHTHGIRDNFVATDETQLEVQALPTILRALGYRTAAVSDWCGADLGKFSLGFDVLDLPEDQWNLKFLIRQGPKDIRLFLSLFLHNRVGRLLLPEVHYLSGAPQTTQLGQRTRRLISRLASTSEPFLLNVFYSTTHPPFASEYPYYLRHADPDYSGASKFAMARLTDPFEIIRRQGEPREEFDLDQILALYDGCVSQFDDEVGKLMNHLAATGLAENTIVVLYSDHGMEFFEHDTWGQGNSAVGDFSARVPLVVADPRMNHPVRVDQVVRSIDVLPTLLDLLAAPSVRCDGVSLTATMQDPHRELHLKGFNETGIWIARVPGLPHDHLNYPELLELLDIPNEASGSLSIKDEFKELVVIAKDRMMRDGRWKLVYQPLESGMRLTLFDLDTDADCTRDLSAEHPELVARLWQELQSWIERDPVARRHLRTTAAPTAISIPAFSPDLS</sequence>
<feature type="transmembrane region" description="Helical" evidence="1">
    <location>
        <begin position="400"/>
        <end position="421"/>
    </location>
</feature>
<keyword evidence="1" id="KW-0812">Transmembrane</keyword>
<dbReference type="CDD" id="cd16148">
    <property type="entry name" value="sulfatase_like"/>
    <property type="match status" value="1"/>
</dbReference>
<feature type="domain" description="Sulfatase N-terminal" evidence="3">
    <location>
        <begin position="550"/>
        <end position="891"/>
    </location>
</feature>
<dbReference type="Gene3D" id="3.40.720.10">
    <property type="entry name" value="Alkaline Phosphatase, subunit A"/>
    <property type="match status" value="1"/>
</dbReference>
<dbReference type="InterPro" id="IPR052701">
    <property type="entry name" value="GAG_Ulvan_Degrading_Sulfatases"/>
</dbReference>
<dbReference type="PANTHER" id="PTHR43751">
    <property type="entry name" value="SULFATASE"/>
    <property type="match status" value="1"/>
</dbReference>
<organism evidence="4 5">
    <name type="scientific">Aromatoleum evansii</name>
    <name type="common">Azoarcus evansii</name>
    <dbReference type="NCBI Taxonomy" id="59406"/>
    <lineage>
        <taxon>Bacteria</taxon>
        <taxon>Pseudomonadati</taxon>
        <taxon>Pseudomonadota</taxon>
        <taxon>Betaproteobacteria</taxon>
        <taxon>Rhodocyclales</taxon>
        <taxon>Rhodocyclaceae</taxon>
        <taxon>Aromatoleum</taxon>
    </lineage>
</organism>
<evidence type="ECO:0000259" key="2">
    <source>
        <dbReference type="Pfam" id="PF00535"/>
    </source>
</evidence>
<evidence type="ECO:0000259" key="3">
    <source>
        <dbReference type="Pfam" id="PF00884"/>
    </source>
</evidence>
<dbReference type="Pfam" id="PF00884">
    <property type="entry name" value="Sulfatase"/>
    <property type="match status" value="1"/>
</dbReference>
<name>A0ABZ1ALY4_AROEV</name>